<dbReference type="InterPro" id="IPR036249">
    <property type="entry name" value="Thioredoxin-like_sf"/>
</dbReference>
<gene>
    <name evidence="1" type="ORF">Q73A0000_07205</name>
</gene>
<keyword evidence="2" id="KW-1185">Reference proteome</keyword>
<dbReference type="EMBL" id="CP040442">
    <property type="protein sequence ID" value="QOW10164.1"/>
    <property type="molecule type" value="Genomic_DNA"/>
</dbReference>
<proteinExistence type="predicted"/>
<sequence length="444" mass="50813">MKNFLLQKGLVIIFALLFCNFLILIPAQTLANPSLIHKFEPLQIGDTIPHEIWDLPFETVNSSIPVEKLQMDKDKLLIIAFWASSCSSSALSVAETLRLQKEFNSKFAIVPVSKESTSSLNEYFHKSNVEKVTRMSTISNDRVLHELFPHFGVPFLIWIKDGKLINTTDMGQLSEKTVNEILTSSPSSLQTVVQLNSDKPIFLSSDFYSYHQNVNLQHYSILLKGIVKGLGGGGTLRENDKGIINGRLFSNQTLGSIYFSLGFDVFRQRKETLFNEKRMIFKMENTQGVMPDSSNHRFYEDNLYSYDILVPENEKDKLNDYIIQDLNRYTEYNIQFENRLTDCLVLVRTSNKDKIKTKAGKKIITFYQKPAVIQNAKLATLTNLLNSEKDISYPIIDETGYTDNIDLKISSTSDILALNEDLQQYDLNLVKVKRNLLMMVIRKK</sequence>
<dbReference type="RefSeq" id="WP_193813394.1">
    <property type="nucleotide sequence ID" value="NZ_CP040442.1"/>
</dbReference>
<evidence type="ECO:0000313" key="2">
    <source>
        <dbReference type="Proteomes" id="UP000594195"/>
    </source>
</evidence>
<dbReference type="KEGG" id="kfa:Q73A0000_07205"/>
<reference evidence="1 2" key="1">
    <citation type="submission" date="2019-05" db="EMBL/GenBank/DDBJ databases">
        <title>Chryseobacterium sp. isolated from King George Island, maritime Antarctica.</title>
        <authorList>
            <person name="Peng X."/>
        </authorList>
    </citation>
    <scope>NUCLEOTIDE SEQUENCE [LARGE SCALE GENOMIC DNA]</scope>
    <source>
        <strain evidence="1 2">7-3A</strain>
    </source>
</reference>
<dbReference type="Gene3D" id="3.40.30.10">
    <property type="entry name" value="Glutaredoxin"/>
    <property type="match status" value="1"/>
</dbReference>
<name>A0A7M2Y913_9FLAO</name>
<dbReference type="Proteomes" id="UP000594195">
    <property type="component" value="Chromosome"/>
</dbReference>
<accession>A0A7M2Y913</accession>
<organism evidence="1 2">
    <name type="scientific">Kaistella flava</name>
    <name type="common">ex Peng et al. 2021</name>
    <dbReference type="NCBI Taxonomy" id="2038776"/>
    <lineage>
        <taxon>Bacteria</taxon>
        <taxon>Pseudomonadati</taxon>
        <taxon>Bacteroidota</taxon>
        <taxon>Flavobacteriia</taxon>
        <taxon>Flavobacteriales</taxon>
        <taxon>Weeksellaceae</taxon>
        <taxon>Chryseobacterium group</taxon>
        <taxon>Kaistella</taxon>
    </lineage>
</organism>
<dbReference type="AlphaFoldDB" id="A0A7M2Y913"/>
<evidence type="ECO:0000313" key="1">
    <source>
        <dbReference type="EMBL" id="QOW10164.1"/>
    </source>
</evidence>
<protein>
    <recommendedName>
        <fullName evidence="3">Thioredoxin domain-containing protein</fullName>
    </recommendedName>
</protein>
<evidence type="ECO:0008006" key="3">
    <source>
        <dbReference type="Google" id="ProtNLM"/>
    </source>
</evidence>
<dbReference type="SUPFAM" id="SSF52833">
    <property type="entry name" value="Thioredoxin-like"/>
    <property type="match status" value="1"/>
</dbReference>